<reference evidence="1 2" key="1">
    <citation type="submission" date="2015-02" db="EMBL/GenBank/DDBJ databases">
        <title>Draft Genome Sequences of Two Closely-Related Aflatoxigenic Aspergillus Species Obtained from the Cote d'Ivoire.</title>
        <authorList>
            <person name="Moore G.G."/>
            <person name="Beltz S.B."/>
            <person name="Mack B.M."/>
        </authorList>
    </citation>
    <scope>NUCLEOTIDE SEQUENCE [LARGE SCALE GENOMIC DNA]</scope>
    <source>
        <strain evidence="1 2">SRRC1468</strain>
    </source>
</reference>
<proteinExistence type="predicted"/>
<dbReference type="SUPFAM" id="SSF54427">
    <property type="entry name" value="NTF2-like"/>
    <property type="match status" value="1"/>
</dbReference>
<dbReference type="Proteomes" id="UP000034291">
    <property type="component" value="Unassembled WGS sequence"/>
</dbReference>
<sequence length="171" mass="19397">MASKRLETAKVFINHFATLDREALESVLAENSLYQFAPAALNLFGPLDRQGMLDHNTTLRNIFNGFAVIPKEYIDSEIDNKVVVWATSRTDFRDDAKDDGLRAEDWVYEGEYVFILSMDEAGERITRVIEFLDSKKTAEKLVGLMARAKQNRAKNGLDRGSDSYCPGDMYD</sequence>
<dbReference type="EMBL" id="JZBS01003712">
    <property type="protein sequence ID" value="KKK13955.1"/>
    <property type="molecule type" value="Genomic_DNA"/>
</dbReference>
<comment type="caution">
    <text evidence="1">The sequence shown here is derived from an EMBL/GenBank/DDBJ whole genome shotgun (WGS) entry which is preliminary data.</text>
</comment>
<gene>
    <name evidence="1" type="ORF">ARAM_000207</name>
</gene>
<dbReference type="OrthoDB" id="3758478at2759"/>
<dbReference type="Gene3D" id="3.10.450.50">
    <property type="match status" value="1"/>
</dbReference>
<organism evidence="1 2">
    <name type="scientific">Aspergillus rambellii</name>
    <dbReference type="NCBI Taxonomy" id="308745"/>
    <lineage>
        <taxon>Eukaryota</taxon>
        <taxon>Fungi</taxon>
        <taxon>Dikarya</taxon>
        <taxon>Ascomycota</taxon>
        <taxon>Pezizomycotina</taxon>
        <taxon>Eurotiomycetes</taxon>
        <taxon>Eurotiomycetidae</taxon>
        <taxon>Eurotiales</taxon>
        <taxon>Aspergillaceae</taxon>
        <taxon>Aspergillus</taxon>
        <taxon>Aspergillus subgen. Nidulantes</taxon>
    </lineage>
</organism>
<evidence type="ECO:0008006" key="3">
    <source>
        <dbReference type="Google" id="ProtNLM"/>
    </source>
</evidence>
<protein>
    <recommendedName>
        <fullName evidence="3">SnoaL-like domain-containing protein</fullName>
    </recommendedName>
</protein>
<dbReference type="STRING" id="308745.A0A0F8W7V0"/>
<evidence type="ECO:0000313" key="2">
    <source>
        <dbReference type="Proteomes" id="UP000034291"/>
    </source>
</evidence>
<dbReference type="AlphaFoldDB" id="A0A0F8W7V0"/>
<accession>A0A0F8W7V0</accession>
<evidence type="ECO:0000313" key="1">
    <source>
        <dbReference type="EMBL" id="KKK13955.1"/>
    </source>
</evidence>
<keyword evidence="2" id="KW-1185">Reference proteome</keyword>
<name>A0A0F8W7V0_9EURO</name>
<dbReference type="InterPro" id="IPR032710">
    <property type="entry name" value="NTF2-like_dom_sf"/>
</dbReference>